<sequence length="75" mass="8828">MDEKCKNCKFMIEWESCQYQGHGKCRRFPPHINLETSESGEKLVAIYPKVFNGGWCGEHKWKSNSDKYVATFHKE</sequence>
<dbReference type="AlphaFoldDB" id="A0A0F9STS6"/>
<protein>
    <submittedName>
        <fullName evidence="1">Uncharacterized protein</fullName>
    </submittedName>
</protein>
<gene>
    <name evidence="1" type="ORF">LCGC14_0432580</name>
</gene>
<dbReference type="EMBL" id="LAZR01000407">
    <property type="protein sequence ID" value="KKN70234.1"/>
    <property type="molecule type" value="Genomic_DNA"/>
</dbReference>
<comment type="caution">
    <text evidence="1">The sequence shown here is derived from an EMBL/GenBank/DDBJ whole genome shotgun (WGS) entry which is preliminary data.</text>
</comment>
<accession>A0A0F9STS6</accession>
<reference evidence="1" key="1">
    <citation type="journal article" date="2015" name="Nature">
        <title>Complex archaea that bridge the gap between prokaryotes and eukaryotes.</title>
        <authorList>
            <person name="Spang A."/>
            <person name="Saw J.H."/>
            <person name="Jorgensen S.L."/>
            <person name="Zaremba-Niedzwiedzka K."/>
            <person name="Martijn J."/>
            <person name="Lind A.E."/>
            <person name="van Eijk R."/>
            <person name="Schleper C."/>
            <person name="Guy L."/>
            <person name="Ettema T.J."/>
        </authorList>
    </citation>
    <scope>NUCLEOTIDE SEQUENCE</scope>
</reference>
<evidence type="ECO:0000313" key="1">
    <source>
        <dbReference type="EMBL" id="KKN70234.1"/>
    </source>
</evidence>
<proteinExistence type="predicted"/>
<name>A0A0F9STS6_9ZZZZ</name>
<organism evidence="1">
    <name type="scientific">marine sediment metagenome</name>
    <dbReference type="NCBI Taxonomy" id="412755"/>
    <lineage>
        <taxon>unclassified sequences</taxon>
        <taxon>metagenomes</taxon>
        <taxon>ecological metagenomes</taxon>
    </lineage>
</organism>